<dbReference type="AlphaFoldDB" id="A0A645HE94"/>
<name>A0A645HE94_9ZZZZ</name>
<reference evidence="1" key="1">
    <citation type="submission" date="2019-08" db="EMBL/GenBank/DDBJ databases">
        <authorList>
            <person name="Kucharzyk K."/>
            <person name="Murdoch R.W."/>
            <person name="Higgins S."/>
            <person name="Loffler F."/>
        </authorList>
    </citation>
    <scope>NUCLEOTIDE SEQUENCE</scope>
</reference>
<protein>
    <submittedName>
        <fullName evidence="1">Uncharacterized protein</fullName>
    </submittedName>
</protein>
<gene>
    <name evidence="1" type="ORF">SDC9_184874</name>
</gene>
<sequence length="35" mass="4134">MPAEILYLVDEEDVEVLFYAGHHRINQARLFDELS</sequence>
<dbReference type="EMBL" id="VSSQ01091959">
    <property type="protein sequence ID" value="MPN37357.1"/>
    <property type="molecule type" value="Genomic_DNA"/>
</dbReference>
<accession>A0A645HE94</accession>
<organism evidence="1">
    <name type="scientific">bioreactor metagenome</name>
    <dbReference type="NCBI Taxonomy" id="1076179"/>
    <lineage>
        <taxon>unclassified sequences</taxon>
        <taxon>metagenomes</taxon>
        <taxon>ecological metagenomes</taxon>
    </lineage>
</organism>
<proteinExistence type="predicted"/>
<comment type="caution">
    <text evidence="1">The sequence shown here is derived from an EMBL/GenBank/DDBJ whole genome shotgun (WGS) entry which is preliminary data.</text>
</comment>
<evidence type="ECO:0000313" key="1">
    <source>
        <dbReference type="EMBL" id="MPN37357.1"/>
    </source>
</evidence>